<dbReference type="EMBL" id="CAJNOV010009306">
    <property type="protein sequence ID" value="CAF1358593.1"/>
    <property type="molecule type" value="Genomic_DNA"/>
</dbReference>
<evidence type="ECO:0000313" key="6">
    <source>
        <dbReference type="EMBL" id="CAF4197507.1"/>
    </source>
</evidence>
<dbReference type="Proteomes" id="UP000663856">
    <property type="component" value="Unassembled WGS sequence"/>
</dbReference>
<dbReference type="EMBL" id="CAJOBJ010015654">
    <property type="protein sequence ID" value="CAF4183174.1"/>
    <property type="molecule type" value="Genomic_DNA"/>
</dbReference>
<name>A0A820AUK6_9BILA</name>
<dbReference type="AlphaFoldDB" id="A0A820AUK6"/>
<dbReference type="Proteomes" id="UP000663834">
    <property type="component" value="Unassembled WGS sequence"/>
</dbReference>
<dbReference type="EMBL" id="CAJOBG010006787">
    <property type="protein sequence ID" value="CAF4197507.1"/>
    <property type="molecule type" value="Genomic_DNA"/>
</dbReference>
<evidence type="ECO:0000313" key="1">
    <source>
        <dbReference type="EMBL" id="CAF1204032.1"/>
    </source>
</evidence>
<evidence type="ECO:0008006" key="10">
    <source>
        <dbReference type="Google" id="ProtNLM"/>
    </source>
</evidence>
<keyword evidence="9" id="KW-1185">Reference proteome</keyword>
<dbReference type="OrthoDB" id="347083at2759"/>
<evidence type="ECO:0000313" key="8">
    <source>
        <dbReference type="EMBL" id="CAF5130710.1"/>
    </source>
</evidence>
<organism evidence="6 9">
    <name type="scientific">Rotaria magnacalcarata</name>
    <dbReference type="NCBI Taxonomy" id="392030"/>
    <lineage>
        <taxon>Eukaryota</taxon>
        <taxon>Metazoa</taxon>
        <taxon>Spiralia</taxon>
        <taxon>Gnathifera</taxon>
        <taxon>Rotifera</taxon>
        <taxon>Eurotatoria</taxon>
        <taxon>Bdelloidea</taxon>
        <taxon>Philodinida</taxon>
        <taxon>Philodinidae</taxon>
        <taxon>Rotaria</taxon>
    </lineage>
</organism>
<dbReference type="Pfam" id="PF13385">
    <property type="entry name" value="Laminin_G_3"/>
    <property type="match status" value="1"/>
</dbReference>
<evidence type="ECO:0000313" key="9">
    <source>
        <dbReference type="Proteomes" id="UP000663866"/>
    </source>
</evidence>
<dbReference type="SUPFAM" id="SSF49899">
    <property type="entry name" value="Concanavalin A-like lectins/glucanases"/>
    <property type="match status" value="1"/>
</dbReference>
<proteinExistence type="predicted"/>
<evidence type="ECO:0000313" key="3">
    <source>
        <dbReference type="EMBL" id="CAF1938521.1"/>
    </source>
</evidence>
<dbReference type="EMBL" id="CAJOBI010266586">
    <property type="protein sequence ID" value="CAF5130710.1"/>
    <property type="molecule type" value="Genomic_DNA"/>
</dbReference>
<dbReference type="Proteomes" id="UP000663824">
    <property type="component" value="Unassembled WGS sequence"/>
</dbReference>
<dbReference type="Proteomes" id="UP000681967">
    <property type="component" value="Unassembled WGS sequence"/>
</dbReference>
<dbReference type="EMBL" id="CAJNOW010000002">
    <property type="protein sequence ID" value="CAF1204032.1"/>
    <property type="molecule type" value="Genomic_DNA"/>
</dbReference>
<protein>
    <recommendedName>
        <fullName evidence="10">LamG domain-containing protein</fullName>
    </recommendedName>
</protein>
<comment type="caution">
    <text evidence="6">The sequence shown here is derived from an EMBL/GenBank/DDBJ whole genome shotgun (WGS) entry which is preliminary data.</text>
</comment>
<dbReference type="Proteomes" id="UP000663866">
    <property type="component" value="Unassembled WGS sequence"/>
</dbReference>
<gene>
    <name evidence="7" type="ORF">BYL167_LOCUS27058</name>
    <name evidence="2" type="ORF">CJN711_LOCUS19810</name>
    <name evidence="5" type="ORF">GIL414_LOCUS20883</name>
    <name evidence="1" type="ORF">KQP761_LOCUS2</name>
    <name evidence="3" type="ORF">MBJ925_LOCUS5216</name>
    <name evidence="6" type="ORF">OVN521_LOCUS26202</name>
    <name evidence="8" type="ORF">SMN809_LOCUS62958</name>
    <name evidence="4" type="ORF">WKI299_LOCUS14120</name>
</gene>
<reference evidence="6" key="1">
    <citation type="submission" date="2021-02" db="EMBL/GenBank/DDBJ databases">
        <authorList>
            <person name="Nowell W R."/>
        </authorList>
    </citation>
    <scope>NUCLEOTIDE SEQUENCE</scope>
</reference>
<dbReference type="InterPro" id="IPR013320">
    <property type="entry name" value="ConA-like_dom_sf"/>
</dbReference>
<evidence type="ECO:0000313" key="7">
    <source>
        <dbReference type="EMBL" id="CAF4290179.1"/>
    </source>
</evidence>
<dbReference type="Proteomes" id="UP000676336">
    <property type="component" value="Unassembled WGS sequence"/>
</dbReference>
<dbReference type="Proteomes" id="UP000681720">
    <property type="component" value="Unassembled WGS sequence"/>
</dbReference>
<dbReference type="EMBL" id="CAJNRF010005410">
    <property type="protein sequence ID" value="CAF2070778.1"/>
    <property type="molecule type" value="Genomic_DNA"/>
</dbReference>
<dbReference type="Proteomes" id="UP000663855">
    <property type="component" value="Unassembled WGS sequence"/>
</dbReference>
<evidence type="ECO:0000313" key="4">
    <source>
        <dbReference type="EMBL" id="CAF2070778.1"/>
    </source>
</evidence>
<dbReference type="Gene3D" id="2.60.120.200">
    <property type="match status" value="1"/>
</dbReference>
<sequence>MEQSSYLNGLPDGINIPTSPLLVFMGNAIIDNNPTFVPLEGTNVFQGYIDKLTVSRRPKSACEILEEATLAARFPFDNATILVDFEPNAVSANASSYSILTNGHSLQAIGFNGSMSYFQTWGFTQFSINNQPFSISLWIQPQHRSGTLVHMSTLSTGLDAWCLPFIGLSSNGALAAQISNGTTILSVIAPDFIPLSTPSWTHIVQTWSSTNGRNLYVNNIVVDSQSSITTFAASGITPNYVTLANSLLGSGSFGVGAINSSNSFIGSVDDFRIYSRELSAVDVCALYLG</sequence>
<evidence type="ECO:0000313" key="5">
    <source>
        <dbReference type="EMBL" id="CAF4183174.1"/>
    </source>
</evidence>
<accession>A0A820AUK6</accession>
<dbReference type="EMBL" id="CAJOBH010033529">
    <property type="protein sequence ID" value="CAF4290179.1"/>
    <property type="molecule type" value="Genomic_DNA"/>
</dbReference>
<evidence type="ECO:0000313" key="2">
    <source>
        <dbReference type="EMBL" id="CAF1358593.1"/>
    </source>
</evidence>
<dbReference type="EMBL" id="CAJNRE010001307">
    <property type="protein sequence ID" value="CAF1938521.1"/>
    <property type="molecule type" value="Genomic_DNA"/>
</dbReference>